<dbReference type="AlphaFoldDB" id="A0A437L414"/>
<feature type="signal peptide" evidence="1">
    <location>
        <begin position="1"/>
        <end position="19"/>
    </location>
</feature>
<dbReference type="RefSeq" id="WP_128193366.1">
    <property type="nucleotide sequence ID" value="NZ_SACJ01000001.1"/>
</dbReference>
<keyword evidence="1" id="KW-0732">Signal</keyword>
<organism evidence="2 3">
    <name type="scientific">Flavobacterium sufflavum</name>
    <dbReference type="NCBI Taxonomy" id="1921138"/>
    <lineage>
        <taxon>Bacteria</taxon>
        <taxon>Pseudomonadati</taxon>
        <taxon>Bacteroidota</taxon>
        <taxon>Flavobacteriia</taxon>
        <taxon>Flavobacteriales</taxon>
        <taxon>Flavobacteriaceae</taxon>
        <taxon>Flavobacterium</taxon>
    </lineage>
</organism>
<name>A0A437L414_9FLAO</name>
<protein>
    <recommendedName>
        <fullName evidence="4">Nicotinate-nucleotide adenylyltransferase</fullName>
    </recommendedName>
</protein>
<dbReference type="EMBL" id="SACJ01000001">
    <property type="protein sequence ID" value="RVT80054.1"/>
    <property type="molecule type" value="Genomic_DNA"/>
</dbReference>
<evidence type="ECO:0000313" key="3">
    <source>
        <dbReference type="Proteomes" id="UP000285211"/>
    </source>
</evidence>
<evidence type="ECO:0000313" key="2">
    <source>
        <dbReference type="EMBL" id="RVT80054.1"/>
    </source>
</evidence>
<feature type="chain" id="PRO_5019401300" description="Nicotinate-nucleotide adenylyltransferase" evidence="1">
    <location>
        <begin position="20"/>
        <end position="176"/>
    </location>
</feature>
<keyword evidence="3" id="KW-1185">Reference proteome</keyword>
<reference evidence="2 3" key="1">
    <citation type="submission" date="2019-01" db="EMBL/GenBank/DDBJ databases">
        <authorList>
            <person name="Chen W.-M."/>
        </authorList>
    </citation>
    <scope>NUCLEOTIDE SEQUENCE [LARGE SCALE GENOMIC DNA]</scope>
    <source>
        <strain evidence="2 3">BBQ-12</strain>
    </source>
</reference>
<proteinExistence type="predicted"/>
<evidence type="ECO:0008006" key="4">
    <source>
        <dbReference type="Google" id="ProtNLM"/>
    </source>
</evidence>
<comment type="caution">
    <text evidence="2">The sequence shown here is derived from an EMBL/GenBank/DDBJ whole genome shotgun (WGS) entry which is preliminary data.</text>
</comment>
<evidence type="ECO:0000256" key="1">
    <source>
        <dbReference type="SAM" id="SignalP"/>
    </source>
</evidence>
<dbReference type="OrthoDB" id="1428473at2"/>
<sequence length="176" mass="20509">MKSLIIILLFFGFAYTSYSQDEPLKEDGNLEINKLPEIVISKAEKDFSTYIHDNNPDGSVRKIQEKFVAYQVGKDYEGFEEYLLVMKLKKGSLAATYNEKGKLTHVVENYRDVIPPYRVMLSVHKAFPQWRIISDKLLYKQSNGNITENHYSLRIKKDKEIKKLLVRPDGEIIKVF</sequence>
<dbReference type="Proteomes" id="UP000285211">
    <property type="component" value="Unassembled WGS sequence"/>
</dbReference>
<gene>
    <name evidence="2" type="ORF">EOD40_02785</name>
</gene>
<accession>A0A437L414</accession>